<evidence type="ECO:0000313" key="1">
    <source>
        <dbReference type="EMBL" id="MFD1511429.1"/>
    </source>
</evidence>
<protein>
    <recommendedName>
        <fullName evidence="3">Glyceraldehyde-3-phosphate dehydrogenase</fullName>
    </recommendedName>
</protein>
<dbReference type="Proteomes" id="UP001597186">
    <property type="component" value="Unassembled WGS sequence"/>
</dbReference>
<comment type="caution">
    <text evidence="1">The sequence shown here is derived from an EMBL/GenBank/DDBJ whole genome shotgun (WGS) entry which is preliminary data.</text>
</comment>
<dbReference type="EMBL" id="JBHUDD010000158">
    <property type="protein sequence ID" value="MFD1511429.1"/>
    <property type="molecule type" value="Genomic_DNA"/>
</dbReference>
<evidence type="ECO:0000313" key="2">
    <source>
        <dbReference type="Proteomes" id="UP001597186"/>
    </source>
</evidence>
<proteinExistence type="predicted"/>
<evidence type="ECO:0008006" key="3">
    <source>
        <dbReference type="Google" id="ProtNLM"/>
    </source>
</evidence>
<dbReference type="RefSeq" id="WP_379918615.1">
    <property type="nucleotide sequence ID" value="NZ_JBHUDD010000158.1"/>
</dbReference>
<organism evidence="1 2">
    <name type="scientific">Lacimonas salitolerans</name>
    <dbReference type="NCBI Taxonomy" id="1323750"/>
    <lineage>
        <taxon>Bacteria</taxon>
        <taxon>Pseudomonadati</taxon>
        <taxon>Pseudomonadota</taxon>
        <taxon>Alphaproteobacteria</taxon>
        <taxon>Rhodobacterales</taxon>
        <taxon>Paracoccaceae</taxon>
        <taxon>Lacimonas</taxon>
    </lineage>
</organism>
<keyword evidence="2" id="KW-1185">Reference proteome</keyword>
<gene>
    <name evidence="1" type="ORF">ACFTOW_18760</name>
</gene>
<name>A0ABW4ENS2_9RHOB</name>
<accession>A0ABW4ENS2</accession>
<reference evidence="2" key="1">
    <citation type="journal article" date="2019" name="Int. J. Syst. Evol. Microbiol.">
        <title>The Global Catalogue of Microorganisms (GCM) 10K type strain sequencing project: providing services to taxonomists for standard genome sequencing and annotation.</title>
        <authorList>
            <consortium name="The Broad Institute Genomics Platform"/>
            <consortium name="The Broad Institute Genome Sequencing Center for Infectious Disease"/>
            <person name="Wu L."/>
            <person name="Ma J."/>
        </authorList>
    </citation>
    <scope>NUCLEOTIDE SEQUENCE [LARGE SCALE GENOMIC DNA]</scope>
    <source>
        <strain evidence="2">CGMCC 1.12477</strain>
    </source>
</reference>
<sequence length="47" mass="5342">MTNQIAIGLGLVILAAIGWDQYAHDGAYLLFLAKKGFDLIEWMAFWR</sequence>